<dbReference type="InterPro" id="IPR001547">
    <property type="entry name" value="Glyco_hydro_5"/>
</dbReference>
<dbReference type="EC" id="3.2.1.58" evidence="6"/>
<dbReference type="FunFam" id="3.20.20.80:FF:000033">
    <property type="entry name" value="Glucan 1,3-beta-glucosidase A"/>
    <property type="match status" value="1"/>
</dbReference>
<dbReference type="AlphaFoldDB" id="A0AAV0BCA1"/>
<accession>A0AAV0BCA1</accession>
<dbReference type="EMBL" id="CALTRL010005065">
    <property type="protein sequence ID" value="CAH7683979.1"/>
    <property type="molecule type" value="Genomic_DNA"/>
</dbReference>
<evidence type="ECO:0000256" key="3">
    <source>
        <dbReference type="ARBA" id="ARBA00023295"/>
    </source>
</evidence>
<keyword evidence="3 7" id="KW-0326">Glycosidase</keyword>
<dbReference type="GO" id="GO:0009251">
    <property type="term" value="P:glucan catabolic process"/>
    <property type="evidence" value="ECO:0007669"/>
    <property type="project" value="TreeGrafter"/>
</dbReference>
<evidence type="ECO:0000256" key="4">
    <source>
        <dbReference type="ARBA" id="ARBA00023316"/>
    </source>
</evidence>
<feature type="domain" description="Glycoside hydrolase family 5" evidence="8">
    <location>
        <begin position="105"/>
        <end position="346"/>
    </location>
</feature>
<keyword evidence="4" id="KW-0961">Cell wall biogenesis/degradation</keyword>
<evidence type="ECO:0000256" key="2">
    <source>
        <dbReference type="ARBA" id="ARBA00022801"/>
    </source>
</evidence>
<evidence type="ECO:0000259" key="8">
    <source>
        <dbReference type="Pfam" id="PF00150"/>
    </source>
</evidence>
<organism evidence="9 10">
    <name type="scientific">Phakopsora pachyrhizi</name>
    <name type="common">Asian soybean rust disease fungus</name>
    <dbReference type="NCBI Taxonomy" id="170000"/>
    <lineage>
        <taxon>Eukaryota</taxon>
        <taxon>Fungi</taxon>
        <taxon>Dikarya</taxon>
        <taxon>Basidiomycota</taxon>
        <taxon>Pucciniomycotina</taxon>
        <taxon>Pucciniomycetes</taxon>
        <taxon>Pucciniales</taxon>
        <taxon>Phakopsoraceae</taxon>
        <taxon>Phakopsora</taxon>
    </lineage>
</organism>
<dbReference type="Gene3D" id="3.20.20.80">
    <property type="entry name" value="Glycosidases"/>
    <property type="match status" value="1"/>
</dbReference>
<dbReference type="GO" id="GO:0009986">
    <property type="term" value="C:cell surface"/>
    <property type="evidence" value="ECO:0007669"/>
    <property type="project" value="TreeGrafter"/>
</dbReference>
<dbReference type="GO" id="GO:0004338">
    <property type="term" value="F:glucan exo-1,3-beta-glucosidase activity"/>
    <property type="evidence" value="ECO:0007669"/>
    <property type="project" value="UniProtKB-EC"/>
</dbReference>
<dbReference type="GO" id="GO:0005576">
    <property type="term" value="C:extracellular region"/>
    <property type="evidence" value="ECO:0007669"/>
    <property type="project" value="TreeGrafter"/>
</dbReference>
<evidence type="ECO:0000256" key="7">
    <source>
        <dbReference type="RuleBase" id="RU361153"/>
    </source>
</evidence>
<dbReference type="InterPro" id="IPR050386">
    <property type="entry name" value="Glycosyl_hydrolase_5"/>
</dbReference>
<dbReference type="PANTHER" id="PTHR31297:SF42">
    <property type="entry name" value="GLYCOSIDE HYDROLASE FAMILY 5 DOMAIN-CONTAINING PROTEIN"/>
    <property type="match status" value="1"/>
</dbReference>
<evidence type="ECO:0000313" key="9">
    <source>
        <dbReference type="EMBL" id="CAH7683979.1"/>
    </source>
</evidence>
<keyword evidence="10" id="KW-1185">Reference proteome</keyword>
<dbReference type="GO" id="GO:0071555">
    <property type="term" value="P:cell wall organization"/>
    <property type="evidence" value="ECO:0007669"/>
    <property type="project" value="UniProtKB-KW"/>
</dbReference>
<dbReference type="InterPro" id="IPR017853">
    <property type="entry name" value="GH"/>
</dbReference>
<comment type="similarity">
    <text evidence="1 7">Belongs to the glycosyl hydrolase 5 (cellulase A) family.</text>
</comment>
<gene>
    <name evidence="9" type="ORF">PPACK8108_LOCUS17853</name>
</gene>
<dbReference type="SUPFAM" id="SSF51445">
    <property type="entry name" value="(Trans)glycosidases"/>
    <property type="match status" value="1"/>
</dbReference>
<protein>
    <recommendedName>
        <fullName evidence="6">glucan 1,3-beta-glucosidase</fullName>
        <ecNumber evidence="6">3.2.1.58</ecNumber>
    </recommendedName>
</protein>
<evidence type="ECO:0000256" key="5">
    <source>
        <dbReference type="ARBA" id="ARBA00036824"/>
    </source>
</evidence>
<evidence type="ECO:0000256" key="6">
    <source>
        <dbReference type="ARBA" id="ARBA00038929"/>
    </source>
</evidence>
<name>A0AAV0BCA1_PHAPC</name>
<evidence type="ECO:0000256" key="1">
    <source>
        <dbReference type="ARBA" id="ARBA00005641"/>
    </source>
</evidence>
<comment type="catalytic activity">
    <reaction evidence="5">
        <text>Successive hydrolysis of beta-D-glucose units from the non-reducing ends of (1-&gt;3)-beta-D-glucans, releasing alpha-glucose.</text>
        <dbReference type="EC" id="3.2.1.58"/>
    </reaction>
</comment>
<comment type="caution">
    <text evidence="9">The sequence shown here is derived from an EMBL/GenBank/DDBJ whole genome shotgun (WGS) entry which is preliminary data.</text>
</comment>
<reference evidence="9" key="1">
    <citation type="submission" date="2022-06" db="EMBL/GenBank/DDBJ databases">
        <authorList>
            <consortium name="SYNGENTA / RWTH Aachen University"/>
        </authorList>
    </citation>
    <scope>NUCLEOTIDE SEQUENCE</scope>
</reference>
<dbReference type="Pfam" id="PF00150">
    <property type="entry name" value="Cellulase"/>
    <property type="match status" value="1"/>
</dbReference>
<dbReference type="PANTHER" id="PTHR31297">
    <property type="entry name" value="GLUCAN ENDO-1,6-BETA-GLUCOSIDASE B"/>
    <property type="match status" value="1"/>
</dbReference>
<sequence>MKSITFGFRFFAATVSLNILYDLAAVVSFKLSTQQDEGNLRSLRSRANDEVNLGFNYAKDKIRGVNIGGWLVTEPWVTPTLYDTGNDKIVDEYTFCQYLGRTEATRRLSRHWQTFYTEADFQTIKSYGLNHVRIPIGYWAFEISAGEPYVQGQLEYLKKGIAWAKNAKLNVIIDLHGAPGSQNGFDNSGKRGDIGWADKASNVERTKTVLAAITAEFAKKDYEGVVTGIEALNEPAGFKPDNNLTLNTARQYFKDGYKIVRQPERGAQQTNVLYIVHDAFQPLDTWANSFPYPEYKGVALDTHIYSVFTYPEITFSETVRIENYCRMISRLKASQEKIYTFVGEFAPAPTDCAPRLNGQGIGARFDGTFKNSTRVGSCEGKSGLSQFFSEDYKKYLRKLFEVQTLVYESTSGWVMWTFKAEAADDWSYDAGVKGGWIPAKAGDRFNSVQC</sequence>
<dbReference type="Proteomes" id="UP001153365">
    <property type="component" value="Unassembled WGS sequence"/>
</dbReference>
<evidence type="ECO:0000313" key="10">
    <source>
        <dbReference type="Proteomes" id="UP001153365"/>
    </source>
</evidence>
<proteinExistence type="inferred from homology"/>
<keyword evidence="2 7" id="KW-0378">Hydrolase</keyword>